<dbReference type="InParanoid" id="A0A1Y2PFW3"/>
<dbReference type="InterPro" id="IPR015422">
    <property type="entry name" value="PyrdxlP-dep_Trfase_small"/>
</dbReference>
<dbReference type="HAMAP" id="MF_00834">
    <property type="entry name" value="BioA"/>
    <property type="match status" value="1"/>
</dbReference>
<evidence type="ECO:0000256" key="2">
    <source>
        <dbReference type="ARBA" id="ARBA00005063"/>
    </source>
</evidence>
<comment type="subunit">
    <text evidence="9">Homodimer.</text>
</comment>
<dbReference type="PIRSF" id="PIRSF000521">
    <property type="entry name" value="Transaminase_4ab_Lys_Orn"/>
    <property type="match status" value="1"/>
</dbReference>
<dbReference type="GO" id="GO:0009102">
    <property type="term" value="P:biotin biosynthetic process"/>
    <property type="evidence" value="ECO:0007669"/>
    <property type="project" value="UniProtKB-UniRule"/>
</dbReference>
<feature type="binding site" evidence="9">
    <location>
        <begin position="110"/>
        <end position="111"/>
    </location>
    <ligand>
        <name>pyridoxal 5'-phosphate</name>
        <dbReference type="ChEBI" id="CHEBI:597326"/>
    </ligand>
</feature>
<dbReference type="STRING" id="1635173.WH52_03205"/>
<organism evidence="10 11">
    <name type="scientific">Tenacibaculum holothuriorum</name>
    <dbReference type="NCBI Taxonomy" id="1635173"/>
    <lineage>
        <taxon>Bacteria</taxon>
        <taxon>Pseudomonadati</taxon>
        <taxon>Bacteroidota</taxon>
        <taxon>Flavobacteriia</taxon>
        <taxon>Flavobacteriales</taxon>
        <taxon>Flavobacteriaceae</taxon>
        <taxon>Tenacibaculum</taxon>
    </lineage>
</organism>
<reference evidence="10 11" key="1">
    <citation type="submission" date="2015-03" db="EMBL/GenBank/DDBJ databases">
        <title>Genome sequence of Tenacibaculum sp. S2-2, isolated from intestinal microbiota of sea cucumber, Apostichopus japonicas.</title>
        <authorList>
            <person name="Shao Z."/>
            <person name="Wang L."/>
            <person name="Li X."/>
        </authorList>
    </citation>
    <scope>NUCLEOTIDE SEQUENCE [LARGE SCALE GENOMIC DNA]</scope>
    <source>
        <strain evidence="10 11">S2-2</strain>
    </source>
</reference>
<comment type="caution">
    <text evidence="9">Lacks conserved residue(s) required for the propagation of feature annotation.</text>
</comment>
<dbReference type="PANTHER" id="PTHR42684">
    <property type="entry name" value="ADENOSYLMETHIONINE-8-AMINO-7-OXONONANOATE AMINOTRANSFERASE"/>
    <property type="match status" value="1"/>
</dbReference>
<dbReference type="GO" id="GO:0004141">
    <property type="term" value="F:dethiobiotin synthase activity"/>
    <property type="evidence" value="ECO:0007669"/>
    <property type="project" value="TreeGrafter"/>
</dbReference>
<evidence type="ECO:0000256" key="1">
    <source>
        <dbReference type="ARBA" id="ARBA00001933"/>
    </source>
</evidence>
<feature type="binding site" evidence="9">
    <location>
        <position position="265"/>
    </location>
    <ligand>
        <name>substrate</name>
    </ligand>
</feature>
<feature type="binding site" evidence="9">
    <location>
        <position position="50"/>
    </location>
    <ligand>
        <name>substrate</name>
    </ligand>
</feature>
<dbReference type="UniPathway" id="UPA00078">
    <property type="reaction ID" value="UER00160"/>
</dbReference>
<keyword evidence="3 9" id="KW-0032">Aminotransferase</keyword>
<gene>
    <name evidence="9" type="primary">bioA</name>
    <name evidence="10" type="ORF">WH52_03205</name>
</gene>
<dbReference type="InterPro" id="IPR005815">
    <property type="entry name" value="BioA"/>
</dbReference>
<dbReference type="FunCoup" id="A0A1Y2PFW3">
    <property type="interactions" value="134"/>
</dbReference>
<dbReference type="InterPro" id="IPR005814">
    <property type="entry name" value="Aminotrans_3"/>
</dbReference>
<dbReference type="Gene3D" id="3.90.1150.10">
    <property type="entry name" value="Aspartate Aminotransferase, domain 1"/>
    <property type="match status" value="1"/>
</dbReference>
<name>A0A1Y2PFW3_9FLAO</name>
<dbReference type="GO" id="GO:0004015">
    <property type="term" value="F:adenosylmethionine-8-amino-7-oxononanoate transaminase activity"/>
    <property type="evidence" value="ECO:0007669"/>
    <property type="project" value="UniProtKB-UniRule"/>
</dbReference>
<keyword evidence="11" id="KW-1185">Reference proteome</keyword>
<feature type="binding site" evidence="9">
    <location>
        <begin position="300"/>
        <end position="301"/>
    </location>
    <ligand>
        <name>pyridoxal 5'-phosphate</name>
        <dbReference type="ChEBI" id="CHEBI:597326"/>
    </ligand>
</feature>
<feature type="binding site" evidence="9">
    <location>
        <position position="388"/>
    </location>
    <ligand>
        <name>substrate</name>
    </ligand>
</feature>
<feature type="site" description="Participates in the substrate recognition with KAPA and in a stacking interaction with the adenine ring of SAM" evidence="9">
    <location>
        <position position="15"/>
    </location>
</feature>
<dbReference type="OrthoDB" id="9801052at2"/>
<dbReference type="EMBL" id="LAPZ01000002">
    <property type="protein sequence ID" value="OSY88697.1"/>
    <property type="molecule type" value="Genomic_DNA"/>
</dbReference>
<evidence type="ECO:0000256" key="8">
    <source>
        <dbReference type="ARBA" id="ARBA00048449"/>
    </source>
</evidence>
<keyword evidence="9" id="KW-0963">Cytoplasm</keyword>
<evidence type="ECO:0000256" key="7">
    <source>
        <dbReference type="ARBA" id="ARBA00022898"/>
    </source>
</evidence>
<sequence>MTLQERDKKHLWHPLKQHQTHPNSLGIVKAKGCVLTDEHGNEYIDAISSWYTCIFGHCNDYITSRVYDQMQRLDQIMFSDFTHEPAVKLSEELIKILPENQNRIFFNDNGSTAVEAGIKMALQYHFNKGEKRNLFIALENGFHGDTFGAMSVSGLSVYNGPFEDFLMHVERIPVPNGENNEDILEQLKEIVSKQKIAGFIYEPLVQGAAGMKIHKAEDLNVILQFCKENDILTIADEVMTGFGKTGNNFASNEIETKPDIICLSKALTAGLVPMAITSCTEEIYEAFLGDSIAEGFMHCHTYSANPIACRAALAGIELLQSEEIQQNIHQISKAHIAFSNEIKHHNKITNVNSKGVILAIDLKTNSSRYGSLRDQLLKSFMDEGVFLRPLGNTIYLQPPYVITEEQLKKVYTTIEKVLDTL</sequence>
<comment type="subcellular location">
    <subcellularLocation>
        <location evidence="9">Cytoplasm</location>
    </subcellularLocation>
</comment>
<comment type="cofactor">
    <cofactor evidence="1 9">
        <name>pyridoxal 5'-phosphate</name>
        <dbReference type="ChEBI" id="CHEBI:597326"/>
    </cofactor>
</comment>
<evidence type="ECO:0000256" key="6">
    <source>
        <dbReference type="ARBA" id="ARBA00022756"/>
    </source>
</evidence>
<keyword evidence="6 9" id="KW-0093">Biotin biosynthesis</keyword>
<comment type="function">
    <text evidence="9">Catalyzes the transfer of the alpha-amino group from S-adenosyl-L-methionine (SAM) to 7-keto-8-aminopelargonic acid (KAPA) to form 7,8-diaminopelargonic acid (DAPA). It is the only aminotransferase known to utilize SAM as an amino donor.</text>
</comment>
<comment type="caution">
    <text evidence="10">The sequence shown here is derived from an EMBL/GenBank/DDBJ whole genome shotgun (WGS) entry which is preliminary data.</text>
</comment>
<dbReference type="CDD" id="cd00610">
    <property type="entry name" value="OAT_like"/>
    <property type="match status" value="1"/>
</dbReference>
<comment type="catalytic activity">
    <reaction evidence="8 9">
        <text>(8S)-8-amino-7-oxononanoate + S-adenosyl-L-methionine = S-adenosyl-4-methylsulfanyl-2-oxobutanoate + (7R,8S)-7,8-diammoniononanoate</text>
        <dbReference type="Rhea" id="RHEA:16861"/>
        <dbReference type="ChEBI" id="CHEBI:16490"/>
        <dbReference type="ChEBI" id="CHEBI:59789"/>
        <dbReference type="ChEBI" id="CHEBI:149468"/>
        <dbReference type="ChEBI" id="CHEBI:149469"/>
        <dbReference type="EC" id="2.6.1.62"/>
    </reaction>
</comment>
<evidence type="ECO:0000256" key="5">
    <source>
        <dbReference type="ARBA" id="ARBA00022691"/>
    </source>
</evidence>
<dbReference type="GO" id="GO:0051537">
    <property type="term" value="F:2 iron, 2 sulfur cluster binding"/>
    <property type="evidence" value="ECO:0007669"/>
    <property type="project" value="UniProtKB-KW"/>
</dbReference>
<dbReference type="NCBIfam" id="TIGR00508">
    <property type="entry name" value="bioA"/>
    <property type="match status" value="1"/>
</dbReference>
<feature type="binding site" evidence="9">
    <location>
        <position position="236"/>
    </location>
    <ligand>
        <name>pyridoxal 5'-phosphate</name>
        <dbReference type="ChEBI" id="CHEBI:597326"/>
    </ligand>
</feature>
<keyword evidence="7 9" id="KW-0663">Pyridoxal phosphate</keyword>
<feature type="modified residue" description="N6-(pyridoxal phosphate)lysine" evidence="9">
    <location>
        <position position="265"/>
    </location>
</feature>
<dbReference type="Proteomes" id="UP000194221">
    <property type="component" value="Unassembled WGS sequence"/>
</dbReference>
<evidence type="ECO:0000313" key="10">
    <source>
        <dbReference type="EMBL" id="OSY88697.1"/>
    </source>
</evidence>
<evidence type="ECO:0000256" key="3">
    <source>
        <dbReference type="ARBA" id="ARBA00022576"/>
    </source>
</evidence>
<dbReference type="Pfam" id="PF00202">
    <property type="entry name" value="Aminotran_3"/>
    <property type="match status" value="1"/>
</dbReference>
<dbReference type="Gene3D" id="3.40.640.10">
    <property type="entry name" value="Type I PLP-dependent aspartate aminotransferase-like (Major domain)"/>
    <property type="match status" value="1"/>
</dbReference>
<evidence type="ECO:0000256" key="4">
    <source>
        <dbReference type="ARBA" id="ARBA00022679"/>
    </source>
</evidence>
<dbReference type="RefSeq" id="WP_086029498.1">
    <property type="nucleotide sequence ID" value="NZ_LAPZ01000002.1"/>
</dbReference>
<keyword evidence="5 9" id="KW-0949">S-adenosyl-L-methionine</keyword>
<protein>
    <recommendedName>
        <fullName evidence="9">Adenosylmethionine-8-amino-7-oxononanoate aminotransferase</fullName>
        <ecNumber evidence="9">2.6.1.62</ecNumber>
    </recommendedName>
    <alternativeName>
        <fullName evidence="9">7,8-diamino-pelargonic acid aminotransferase</fullName>
        <shortName evidence="9">DAPA AT</shortName>
        <shortName evidence="9">DAPA aminotransferase</shortName>
    </alternativeName>
    <alternativeName>
        <fullName evidence="9">7,8-diaminononanoate synthase</fullName>
        <shortName evidence="9">DANS</shortName>
    </alternativeName>
    <alternativeName>
        <fullName evidence="9">Diaminopelargonic acid synthase</fullName>
    </alternativeName>
</protein>
<dbReference type="GO" id="GO:0005737">
    <property type="term" value="C:cytoplasm"/>
    <property type="evidence" value="ECO:0007669"/>
    <property type="project" value="UniProtKB-SubCell"/>
</dbReference>
<comment type="pathway">
    <text evidence="2 9">Cofactor biosynthesis; biotin biosynthesis; 7,8-diaminononanoate from 8-amino-7-oxononanoate (SAM route): step 1/1.</text>
</comment>
<dbReference type="AlphaFoldDB" id="A0A1Y2PFW3"/>
<dbReference type="InterPro" id="IPR015424">
    <property type="entry name" value="PyrdxlP-dep_Trfase"/>
</dbReference>
<evidence type="ECO:0000313" key="11">
    <source>
        <dbReference type="Proteomes" id="UP000194221"/>
    </source>
</evidence>
<dbReference type="SUPFAM" id="SSF53383">
    <property type="entry name" value="PLP-dependent transferases"/>
    <property type="match status" value="1"/>
</dbReference>
<accession>A0A1Y2PFW3</accession>
<dbReference type="InterPro" id="IPR015421">
    <property type="entry name" value="PyrdxlP-dep_Trfase_major"/>
</dbReference>
<dbReference type="EC" id="2.6.1.62" evidence="9"/>
<proteinExistence type="inferred from homology"/>
<comment type="similarity">
    <text evidence="9">Belongs to the class-III pyridoxal-phosphate-dependent aminotransferase family. BioA subfamily.</text>
</comment>
<keyword evidence="4 9" id="KW-0808">Transferase</keyword>
<evidence type="ECO:0000256" key="9">
    <source>
        <dbReference type="HAMAP-Rule" id="MF_00834"/>
    </source>
</evidence>
<dbReference type="PANTHER" id="PTHR42684:SF3">
    <property type="entry name" value="ADENOSYLMETHIONINE-8-AMINO-7-OXONONANOATE AMINOTRANSFERASE"/>
    <property type="match status" value="1"/>
</dbReference>
<dbReference type="GO" id="GO:0030170">
    <property type="term" value="F:pyridoxal phosphate binding"/>
    <property type="evidence" value="ECO:0007669"/>
    <property type="project" value="UniProtKB-UniRule"/>
</dbReference>